<feature type="region of interest" description="Disordered" evidence="1">
    <location>
        <begin position="43"/>
        <end position="69"/>
    </location>
</feature>
<organism evidence="2 3">
    <name type="scientific">Caligus rogercresseyi</name>
    <name type="common">Sea louse</name>
    <dbReference type="NCBI Taxonomy" id="217165"/>
    <lineage>
        <taxon>Eukaryota</taxon>
        <taxon>Metazoa</taxon>
        <taxon>Ecdysozoa</taxon>
        <taxon>Arthropoda</taxon>
        <taxon>Crustacea</taxon>
        <taxon>Multicrustacea</taxon>
        <taxon>Hexanauplia</taxon>
        <taxon>Copepoda</taxon>
        <taxon>Siphonostomatoida</taxon>
        <taxon>Caligidae</taxon>
        <taxon>Caligus</taxon>
    </lineage>
</organism>
<evidence type="ECO:0000313" key="3">
    <source>
        <dbReference type="Proteomes" id="UP000595437"/>
    </source>
</evidence>
<sequence length="69" mass="7614">SPGRYRSQKAVIETKYMLTRQGPLGSSSQSSVAASFFAKAHTKLAVPRSRSRESSSEERDLFPTCFSTL</sequence>
<protein>
    <submittedName>
        <fullName evidence="2">Uncharacterized protein</fullName>
    </submittedName>
</protein>
<accession>A0A7T8KAS1</accession>
<evidence type="ECO:0000313" key="2">
    <source>
        <dbReference type="EMBL" id="QQP52613.1"/>
    </source>
</evidence>
<feature type="non-terminal residue" evidence="2">
    <location>
        <position position="1"/>
    </location>
</feature>
<dbReference type="Proteomes" id="UP000595437">
    <property type="component" value="Chromosome 3"/>
</dbReference>
<name>A0A7T8KAS1_CALRO</name>
<keyword evidence="3" id="KW-1185">Reference proteome</keyword>
<gene>
    <name evidence="2" type="ORF">FKW44_004815</name>
</gene>
<dbReference type="AlphaFoldDB" id="A0A7T8KAS1"/>
<evidence type="ECO:0000256" key="1">
    <source>
        <dbReference type="SAM" id="MobiDB-lite"/>
    </source>
</evidence>
<dbReference type="EMBL" id="CP045892">
    <property type="protein sequence ID" value="QQP52613.1"/>
    <property type="molecule type" value="Genomic_DNA"/>
</dbReference>
<feature type="compositionally biased region" description="Basic and acidic residues" evidence="1">
    <location>
        <begin position="50"/>
        <end position="61"/>
    </location>
</feature>
<reference evidence="3" key="1">
    <citation type="submission" date="2021-01" db="EMBL/GenBank/DDBJ databases">
        <title>Caligus Genome Assembly.</title>
        <authorList>
            <person name="Gallardo-Escarate C."/>
        </authorList>
    </citation>
    <scope>NUCLEOTIDE SEQUENCE [LARGE SCALE GENOMIC DNA]</scope>
</reference>
<proteinExistence type="predicted"/>
<feature type="non-terminal residue" evidence="2">
    <location>
        <position position="69"/>
    </location>
</feature>